<keyword evidence="2" id="KW-1185">Reference proteome</keyword>
<evidence type="ECO:0000313" key="1">
    <source>
        <dbReference type="EMBL" id="KAJ2961157.1"/>
    </source>
</evidence>
<protein>
    <submittedName>
        <fullName evidence="1">Uncharacterized protein</fullName>
    </submittedName>
</protein>
<dbReference type="Proteomes" id="UP001143910">
    <property type="component" value="Unassembled WGS sequence"/>
</dbReference>
<organism evidence="1 2">
    <name type="scientific">Zarea fungicola</name>
    <dbReference type="NCBI Taxonomy" id="93591"/>
    <lineage>
        <taxon>Eukaryota</taxon>
        <taxon>Fungi</taxon>
        <taxon>Dikarya</taxon>
        <taxon>Ascomycota</taxon>
        <taxon>Pezizomycotina</taxon>
        <taxon>Sordariomycetes</taxon>
        <taxon>Hypocreomycetidae</taxon>
        <taxon>Hypocreales</taxon>
        <taxon>Cordycipitaceae</taxon>
        <taxon>Zarea</taxon>
    </lineage>
</organism>
<accession>A0ACC1MDW4</accession>
<comment type="caution">
    <text evidence="1">The sequence shown here is derived from an EMBL/GenBank/DDBJ whole genome shotgun (WGS) entry which is preliminary data.</text>
</comment>
<evidence type="ECO:0000313" key="2">
    <source>
        <dbReference type="Proteomes" id="UP001143910"/>
    </source>
</evidence>
<name>A0ACC1MDW4_9HYPO</name>
<proteinExistence type="predicted"/>
<reference evidence="1" key="1">
    <citation type="submission" date="2022-08" db="EMBL/GenBank/DDBJ databases">
        <title>Genome Sequence of Lecanicillium fungicola.</title>
        <authorList>
            <person name="Buettner E."/>
        </authorList>
    </citation>
    <scope>NUCLEOTIDE SEQUENCE</scope>
    <source>
        <strain evidence="1">Babe33</strain>
    </source>
</reference>
<dbReference type="EMBL" id="JANJQO010003364">
    <property type="protein sequence ID" value="KAJ2961157.1"/>
    <property type="molecule type" value="Genomic_DNA"/>
</dbReference>
<gene>
    <name evidence="1" type="ORF">NQ176_g11015</name>
</gene>
<sequence>MERASDLSDAINKTLLVRSKNNQSVETAATNLVHCITIIRRFTESNLLLLDLSRRVSVLQSLVHGELSMYCWETGAFGVACMSFLGIHSEEKSASYTPTFYSEHRRRIACHIFTRDKLAVAFTGRPPMVSYRYFSTPMPLDISDKDLLQEDSLRRAASTLDGKGWNTNGELHSTTVMRARFMIAMIRDELVEATLGRAGHVNINYLLDLKARQCALPEEFPSGIRFSAADLSSDLPHDIAYLKIFTQLEHLQNVFFAERLLQRYGHVGAGELLITSFTMVTLTLHFWMNQDRFSSPAMRRNFEWIVLSYGAPGAGVLCQELLYPTFRGTHPLDAKVSRSSIIQQLSMLVSFFDWVRPSAPNAKLCCNCSTVIQRVLDHTLNDAEIQGTDTRLDLSIFDQPDFSFELMDTFDWLRPDVQLATPIA</sequence>